<keyword evidence="2" id="KW-0472">Membrane</keyword>
<organism evidence="3 4">
    <name type="scientific">Micromonospora ureilytica</name>
    <dbReference type="NCBI Taxonomy" id="709868"/>
    <lineage>
        <taxon>Bacteria</taxon>
        <taxon>Bacillati</taxon>
        <taxon>Actinomycetota</taxon>
        <taxon>Actinomycetes</taxon>
        <taxon>Micromonosporales</taxon>
        <taxon>Micromonosporaceae</taxon>
        <taxon>Micromonospora</taxon>
    </lineage>
</organism>
<keyword evidence="2" id="KW-1133">Transmembrane helix</keyword>
<reference evidence="3 4" key="1">
    <citation type="submission" date="2018-04" db="EMBL/GenBank/DDBJ databases">
        <title>Micromonosporas from Atacama Desert.</title>
        <authorList>
            <person name="Carro L."/>
            <person name="Klenk H.-P."/>
            <person name="Goodfellow M."/>
        </authorList>
    </citation>
    <scope>NUCLEOTIDE SEQUENCE [LARGE SCALE GENOMIC DNA]</scope>
    <source>
        <strain evidence="3 4">LB19</strain>
    </source>
</reference>
<feature type="region of interest" description="Disordered" evidence="1">
    <location>
        <begin position="104"/>
        <end position="129"/>
    </location>
</feature>
<name>A0A3N9Y7J2_9ACTN</name>
<protein>
    <submittedName>
        <fullName evidence="3">Uncharacterized protein</fullName>
    </submittedName>
</protein>
<evidence type="ECO:0000313" key="4">
    <source>
        <dbReference type="Proteomes" id="UP000278981"/>
    </source>
</evidence>
<dbReference type="EMBL" id="QDGB01000280">
    <property type="protein sequence ID" value="RQX15387.1"/>
    <property type="molecule type" value="Genomic_DNA"/>
</dbReference>
<keyword evidence="2" id="KW-0812">Transmembrane</keyword>
<comment type="caution">
    <text evidence="3">The sequence shown here is derived from an EMBL/GenBank/DDBJ whole genome shotgun (WGS) entry which is preliminary data.</text>
</comment>
<feature type="transmembrane region" description="Helical" evidence="2">
    <location>
        <begin position="41"/>
        <end position="63"/>
    </location>
</feature>
<feature type="compositionally biased region" description="Low complexity" evidence="1">
    <location>
        <begin position="104"/>
        <end position="114"/>
    </location>
</feature>
<evidence type="ECO:0000256" key="2">
    <source>
        <dbReference type="SAM" id="Phobius"/>
    </source>
</evidence>
<accession>A0A3N9Y7J2</accession>
<dbReference type="Proteomes" id="UP000278981">
    <property type="component" value="Unassembled WGS sequence"/>
</dbReference>
<dbReference type="AlphaFoldDB" id="A0A3N9Y7J2"/>
<evidence type="ECO:0000313" key="3">
    <source>
        <dbReference type="EMBL" id="RQX15387.1"/>
    </source>
</evidence>
<proteinExistence type="predicted"/>
<sequence length="129" mass="12979">MVARLDRQLMDELARARVAVAPAPMAAREGEKGAAHSFAELVLTGGLSAATVTAVATVIVGFVQRGAARKLVLRDGDRELEVTGVSARDARTAVEAFLGHIGDPAAGREAAPAGPGDGVGRSGEPAGPA</sequence>
<gene>
    <name evidence="3" type="ORF">DDE19_19940</name>
</gene>
<evidence type="ECO:0000256" key="1">
    <source>
        <dbReference type="SAM" id="MobiDB-lite"/>
    </source>
</evidence>